<feature type="region of interest" description="Disordered" evidence="8">
    <location>
        <begin position="1"/>
        <end position="21"/>
    </location>
</feature>
<organism evidence="10 11">
    <name type="scientific">Pseudokineococcus marinus</name>
    <dbReference type="NCBI Taxonomy" id="351215"/>
    <lineage>
        <taxon>Bacteria</taxon>
        <taxon>Bacillati</taxon>
        <taxon>Actinomycetota</taxon>
        <taxon>Actinomycetes</taxon>
        <taxon>Kineosporiales</taxon>
        <taxon>Kineosporiaceae</taxon>
        <taxon>Pseudokineococcus</taxon>
    </lineage>
</organism>
<dbReference type="PANTHER" id="PTHR43872">
    <property type="entry name" value="MONOOXYGENASE, PUTATIVE (AFU_ORTHOLOGUE AFUA_8G02570)-RELATED"/>
    <property type="match status" value="1"/>
</dbReference>
<evidence type="ECO:0000256" key="7">
    <source>
        <dbReference type="ARBA" id="ARBA00023033"/>
    </source>
</evidence>
<evidence type="ECO:0000256" key="4">
    <source>
        <dbReference type="ARBA" id="ARBA00022827"/>
    </source>
</evidence>
<evidence type="ECO:0000256" key="6">
    <source>
        <dbReference type="ARBA" id="ARBA00023002"/>
    </source>
</evidence>
<protein>
    <submittedName>
        <fullName evidence="10">NAD(P)/FAD-dependent oxidoreductase</fullName>
    </submittedName>
</protein>
<dbReference type="FunFam" id="3.50.50.60:FF:000228">
    <property type="entry name" value="FAD-containing monooxygenase EthA"/>
    <property type="match status" value="1"/>
</dbReference>
<evidence type="ECO:0000256" key="2">
    <source>
        <dbReference type="ARBA" id="ARBA00010139"/>
    </source>
</evidence>
<keyword evidence="4" id="KW-0274">FAD</keyword>
<dbReference type="Pfam" id="PF07992">
    <property type="entry name" value="Pyr_redox_2"/>
    <property type="match status" value="1"/>
</dbReference>
<accession>A0A849BLU5</accession>
<keyword evidence="3" id="KW-0285">Flavoprotein</keyword>
<dbReference type="PRINTS" id="PR00411">
    <property type="entry name" value="PNDRDTASEI"/>
</dbReference>
<keyword evidence="11" id="KW-1185">Reference proteome</keyword>
<evidence type="ECO:0000256" key="3">
    <source>
        <dbReference type="ARBA" id="ARBA00022630"/>
    </source>
</evidence>
<dbReference type="SUPFAM" id="SSF51905">
    <property type="entry name" value="FAD/NAD(P)-binding domain"/>
    <property type="match status" value="1"/>
</dbReference>
<comment type="caution">
    <text evidence="10">The sequence shown here is derived from an EMBL/GenBank/DDBJ whole genome shotgun (WGS) entry which is preliminary data.</text>
</comment>
<keyword evidence="7" id="KW-0503">Monooxygenase</keyword>
<dbReference type="PANTHER" id="PTHR43872:SF1">
    <property type="entry name" value="MONOOXYGENASE, PUTATIVE (AFU_ORTHOLOGUE AFUA_8G02570)-RELATED"/>
    <property type="match status" value="1"/>
</dbReference>
<gene>
    <name evidence="10" type="ORF">HLB09_04165</name>
</gene>
<dbReference type="Gene3D" id="3.50.50.60">
    <property type="entry name" value="FAD/NAD(P)-binding domain"/>
    <property type="match status" value="1"/>
</dbReference>
<dbReference type="Proteomes" id="UP000555552">
    <property type="component" value="Unassembled WGS sequence"/>
</dbReference>
<name>A0A849BLU5_9ACTN</name>
<comment type="cofactor">
    <cofactor evidence="1">
        <name>FAD</name>
        <dbReference type="ChEBI" id="CHEBI:57692"/>
    </cofactor>
</comment>
<feature type="domain" description="FAD/NAD(P)-binding" evidence="9">
    <location>
        <begin position="24"/>
        <end position="248"/>
    </location>
</feature>
<dbReference type="GO" id="GO:0004497">
    <property type="term" value="F:monooxygenase activity"/>
    <property type="evidence" value="ECO:0007669"/>
    <property type="project" value="UniProtKB-KW"/>
</dbReference>
<comment type="similarity">
    <text evidence="2">Belongs to the FAD-binding monooxygenase family.</text>
</comment>
<evidence type="ECO:0000313" key="10">
    <source>
        <dbReference type="EMBL" id="NNH22293.1"/>
    </source>
</evidence>
<sequence length="545" mass="58202">MGSTTTGTAGSTARTTDHEPEHLDVVVVGAGLSGVGAAATLLRRHPDLDLAVLESRDAIGGTWDLFRYPGVRSDSDMYTLGYAARPWAGEKALADGDDIRSYVQETAAETGVAQRVRYRQRVVSASWRSEDSRWVLTVLHRTPGEGGAGAEWREGEAGVTSTITCSFLLACTGYYRYDEGHRPEIPGLEDFAGDVVHPQHWPADLDVEGRRVVVVGSGATAVTLVPALARRGAHVTMLQRSPTYVAAVPSRDRLAVRLRGRVPAPVAQKAVRAKHIAGSMLLYQYARRRPAAMRALLERSAAEKLPEGYDVATHFRPRYEPWDQRLCAAPGGDLFRAISSGAAEVVTDAIERVDAEGVRLASGGRVDADVLVTATGLSVLVLGGMRLDVDGRPVEPGGRLAWKGMMLEGLPNLAYTIGYVNSSWTLRADLVAGAVADLLGTMRRRGAPAVVAQAPAGTEGTRPVIDLAAGYVRRGLAQLPRQSERAPWRVHQNYLLDLVSLRLDRRGRDLRFLPAGTRPDPRPGDGAGASTGTGADAGAPLAPAA</sequence>
<evidence type="ECO:0000313" key="11">
    <source>
        <dbReference type="Proteomes" id="UP000555552"/>
    </source>
</evidence>
<evidence type="ECO:0000259" key="9">
    <source>
        <dbReference type="Pfam" id="PF07992"/>
    </source>
</evidence>
<evidence type="ECO:0000256" key="8">
    <source>
        <dbReference type="SAM" id="MobiDB-lite"/>
    </source>
</evidence>
<keyword evidence="5" id="KW-0521">NADP</keyword>
<dbReference type="InterPro" id="IPR036188">
    <property type="entry name" value="FAD/NAD-bd_sf"/>
</dbReference>
<feature type="compositionally biased region" description="Low complexity" evidence="8">
    <location>
        <begin position="532"/>
        <end position="545"/>
    </location>
</feature>
<evidence type="ECO:0000256" key="1">
    <source>
        <dbReference type="ARBA" id="ARBA00001974"/>
    </source>
</evidence>
<dbReference type="AlphaFoldDB" id="A0A849BLU5"/>
<feature type="compositionally biased region" description="Low complexity" evidence="8">
    <location>
        <begin position="1"/>
        <end position="14"/>
    </location>
</feature>
<dbReference type="EMBL" id="JABEMA010000031">
    <property type="protein sequence ID" value="NNH22293.1"/>
    <property type="molecule type" value="Genomic_DNA"/>
</dbReference>
<feature type="region of interest" description="Disordered" evidence="8">
    <location>
        <begin position="512"/>
        <end position="545"/>
    </location>
</feature>
<evidence type="ECO:0000256" key="5">
    <source>
        <dbReference type="ARBA" id="ARBA00022857"/>
    </source>
</evidence>
<proteinExistence type="inferred from homology"/>
<dbReference type="InterPro" id="IPR023753">
    <property type="entry name" value="FAD/NAD-binding_dom"/>
</dbReference>
<keyword evidence="6" id="KW-0560">Oxidoreductase</keyword>
<dbReference type="RefSeq" id="WP_171202143.1">
    <property type="nucleotide sequence ID" value="NZ_BAAANP010000020.1"/>
</dbReference>
<reference evidence="10 11" key="1">
    <citation type="submission" date="2020-05" db="EMBL/GenBank/DDBJ databases">
        <title>MicrobeNet Type strains.</title>
        <authorList>
            <person name="Nicholson A.C."/>
        </authorList>
    </citation>
    <scope>NUCLEOTIDE SEQUENCE [LARGE SCALE GENOMIC DNA]</scope>
    <source>
        <strain evidence="10 11">JCM 14547</strain>
    </source>
</reference>
<dbReference type="InterPro" id="IPR051820">
    <property type="entry name" value="FAD-binding_MO"/>
</dbReference>